<evidence type="ECO:0000313" key="3">
    <source>
        <dbReference type="EMBL" id="MBM2353680.1"/>
    </source>
</evidence>
<gene>
    <name evidence="3" type="ORF">JQX14_03985</name>
</gene>
<protein>
    <submittedName>
        <fullName evidence="3">Uncharacterized protein</fullName>
    </submittedName>
</protein>
<dbReference type="Gene3D" id="2.150.10.10">
    <property type="entry name" value="Serralysin-like metalloprotease, C-terminal"/>
    <property type="match status" value="2"/>
</dbReference>
<comment type="caution">
    <text evidence="3">The sequence shown here is derived from an EMBL/GenBank/DDBJ whole genome shotgun (WGS) entry which is preliminary data.</text>
</comment>
<dbReference type="AlphaFoldDB" id="A0A9Q2RR62"/>
<dbReference type="EMBL" id="JAFBWN010000002">
    <property type="protein sequence ID" value="MBM2353680.1"/>
    <property type="molecule type" value="Genomic_DNA"/>
</dbReference>
<evidence type="ECO:0000256" key="1">
    <source>
        <dbReference type="ARBA" id="ARBA00004613"/>
    </source>
</evidence>
<dbReference type="GO" id="GO:0005509">
    <property type="term" value="F:calcium ion binding"/>
    <property type="evidence" value="ECO:0007669"/>
    <property type="project" value="InterPro"/>
</dbReference>
<dbReference type="PANTHER" id="PTHR38340">
    <property type="entry name" value="S-LAYER PROTEIN"/>
    <property type="match status" value="1"/>
</dbReference>
<sequence>MLALFFLPAVVALGFLITDSDGDDDAADVIEETPETSPGSDLDLLQEDQTNDGVFEGTENAEMMVGADAGSEISALGGDDVVEANGGDDTIDAGEGNDTVDAGEGNDSVAGGTGDDVVSLGAGDDTYGNFARTPAQQETMAGDDVVNGGAGQDKIVDHFGANYLRGGTGHDFIDARDGSQSAGEDTVVGGWGNDVMLIDDGDIATGGQGEDYFDLWIDENDVGRAVTITDFDPEEDVLSIFIGRSAEQDVPEITLDYDDTTNVATVLFDDVVVAKVLDIDRTAFPNIDVALVG</sequence>
<dbReference type="Pfam" id="PF00353">
    <property type="entry name" value="HemolysinCabind"/>
    <property type="match status" value="4"/>
</dbReference>
<dbReference type="InterPro" id="IPR001343">
    <property type="entry name" value="Hemolysn_Ca-bd"/>
</dbReference>
<dbReference type="PANTHER" id="PTHR38340:SF1">
    <property type="entry name" value="S-LAYER PROTEIN"/>
    <property type="match status" value="1"/>
</dbReference>
<evidence type="ECO:0000256" key="2">
    <source>
        <dbReference type="ARBA" id="ARBA00022525"/>
    </source>
</evidence>
<dbReference type="PRINTS" id="PR00313">
    <property type="entry name" value="CABNDNGRPT"/>
</dbReference>
<proteinExistence type="predicted"/>
<comment type="subcellular location">
    <subcellularLocation>
        <location evidence="1">Secreted</location>
    </subcellularLocation>
</comment>
<dbReference type="Proteomes" id="UP000809337">
    <property type="component" value="Unassembled WGS sequence"/>
</dbReference>
<accession>A0A9Q2RR62</accession>
<keyword evidence="2" id="KW-0964">Secreted</keyword>
<name>A0A9Q2RR62_9RHOB</name>
<reference evidence="3" key="1">
    <citation type="submission" date="2021-01" db="EMBL/GenBank/DDBJ databases">
        <title>Diatom-associated Roseobacters Show Island Model of Population Structure.</title>
        <authorList>
            <person name="Qu L."/>
            <person name="Feng X."/>
            <person name="Chen Y."/>
            <person name="Li L."/>
            <person name="Wang X."/>
            <person name="Hu Z."/>
            <person name="Wang H."/>
            <person name="Luo H."/>
        </authorList>
    </citation>
    <scope>NUCLEOTIDE SEQUENCE</scope>
    <source>
        <strain evidence="3">SM26-45</strain>
    </source>
</reference>
<dbReference type="RefSeq" id="WP_231032872.1">
    <property type="nucleotide sequence ID" value="NZ_JAJNGX010000002.1"/>
</dbReference>
<dbReference type="SUPFAM" id="SSF51120">
    <property type="entry name" value="beta-Roll"/>
    <property type="match status" value="2"/>
</dbReference>
<organism evidence="3 4">
    <name type="scientific">Pseudosulfitobacter pseudonitzschiae</name>
    <dbReference type="NCBI Taxonomy" id="1402135"/>
    <lineage>
        <taxon>Bacteria</taxon>
        <taxon>Pseudomonadati</taxon>
        <taxon>Pseudomonadota</taxon>
        <taxon>Alphaproteobacteria</taxon>
        <taxon>Rhodobacterales</taxon>
        <taxon>Roseobacteraceae</taxon>
        <taxon>Pseudosulfitobacter</taxon>
    </lineage>
</organism>
<dbReference type="GO" id="GO:0005576">
    <property type="term" value="C:extracellular region"/>
    <property type="evidence" value="ECO:0007669"/>
    <property type="project" value="UniProtKB-SubCell"/>
</dbReference>
<dbReference type="InterPro" id="IPR011049">
    <property type="entry name" value="Serralysin-like_metalloprot_C"/>
</dbReference>
<dbReference type="InterPro" id="IPR050557">
    <property type="entry name" value="RTX_toxin/Mannuronan_C5-epim"/>
</dbReference>
<evidence type="ECO:0000313" key="4">
    <source>
        <dbReference type="Proteomes" id="UP000809337"/>
    </source>
</evidence>